<keyword evidence="7" id="KW-0809">Transit peptide</keyword>
<comment type="cofactor">
    <cofactor evidence="1">
        <name>Zn(2+)</name>
        <dbReference type="ChEBI" id="CHEBI:29105"/>
    </cofactor>
</comment>
<evidence type="ECO:0000256" key="8">
    <source>
        <dbReference type="ARBA" id="ARBA00022989"/>
    </source>
</evidence>
<dbReference type="OrthoDB" id="494312at2"/>
<feature type="transmembrane region" description="Helical" evidence="10">
    <location>
        <begin position="283"/>
        <end position="301"/>
    </location>
</feature>
<evidence type="ECO:0000256" key="5">
    <source>
        <dbReference type="ARBA" id="ARBA00022692"/>
    </source>
</evidence>
<keyword evidence="8 10" id="KW-1133">Transmembrane helix</keyword>
<dbReference type="EMBL" id="CP003600">
    <property type="protein sequence ID" value="AFY93644.1"/>
    <property type="molecule type" value="Genomic_DNA"/>
</dbReference>
<dbReference type="InterPro" id="IPR008915">
    <property type="entry name" value="Peptidase_M50"/>
</dbReference>
<evidence type="ECO:0000256" key="9">
    <source>
        <dbReference type="ARBA" id="ARBA00023136"/>
    </source>
</evidence>
<feature type="transmembrane region" description="Helical" evidence="10">
    <location>
        <begin position="63"/>
        <end position="80"/>
    </location>
</feature>
<proteinExistence type="inferred from homology"/>
<dbReference type="CDD" id="cd06160">
    <property type="entry name" value="S2P-M50_like_2"/>
    <property type="match status" value="1"/>
</dbReference>
<evidence type="ECO:0000256" key="3">
    <source>
        <dbReference type="ARBA" id="ARBA00007931"/>
    </source>
</evidence>
<dbReference type="InterPro" id="IPR044838">
    <property type="entry name" value="EGY1-like"/>
</dbReference>
<evidence type="ECO:0000256" key="4">
    <source>
        <dbReference type="ARBA" id="ARBA00022670"/>
    </source>
</evidence>
<protein>
    <submittedName>
        <fullName evidence="12">Putative membrane-associated Zn-dependent protease</fullName>
    </submittedName>
</protein>
<dbReference type="STRING" id="1173020.Cha6605_2597"/>
<dbReference type="GO" id="GO:0016020">
    <property type="term" value="C:membrane"/>
    <property type="evidence" value="ECO:0007669"/>
    <property type="project" value="UniProtKB-SubCell"/>
</dbReference>
<keyword evidence="6" id="KW-0378">Hydrolase</keyword>
<dbReference type="AlphaFoldDB" id="K9UHF4"/>
<keyword evidence="9 10" id="KW-0472">Membrane</keyword>
<evidence type="ECO:0000256" key="6">
    <source>
        <dbReference type="ARBA" id="ARBA00022801"/>
    </source>
</evidence>
<organism evidence="12 13">
    <name type="scientific">Chamaesiphon minutus (strain ATCC 27169 / PCC 6605)</name>
    <dbReference type="NCBI Taxonomy" id="1173020"/>
    <lineage>
        <taxon>Bacteria</taxon>
        <taxon>Bacillati</taxon>
        <taxon>Cyanobacteriota</taxon>
        <taxon>Cyanophyceae</taxon>
        <taxon>Gomontiellales</taxon>
        <taxon>Chamaesiphonaceae</taxon>
        <taxon>Chamaesiphon</taxon>
    </lineage>
</organism>
<sequence>MSTAGNTTTIALLVITLGILGWGYYRNRDLGKFGILSWLQSAVLMIPWLLSFGALAAGFYINLAGILFLLVISSGLYIWLGNRVRIAAQDPEVAVKIAEKQAKAQSKQAVIPADMGTQALSIAMDMLTIPEADLSSIKGIFGIDTFYATETLAYQQGAIFKGNLRGEAAVVHRRLTEKLQTKLGDKYRLFMVPDPEERPVVVVLPSSNDPQGATVPQQILAVVMFIATIATSLEAMGVFLGFDFYEHPDRVREILPLVLGVWTILISHELGHQILARMRQVKIGLPFFLPTGQIGSFGSITRFESLVPDRSTLFDIALAGPAIGGLLSLAMLIVGLLLSHAGSGLEIPSQFLQGSILVGAIAKIVLGSTAHQATLSIHPLVIIGWLGLVINALNLMPAGQLDGGRIVQAIYGRKTAQRSTLITLVILGFVAFFNPANLVIFYWLILVGFLQRGLERPSLDEITEPNDTRAAWGLIALFLMAATIIPFSPELAGKLGIGS</sequence>
<feature type="transmembrane region" description="Helical" evidence="10">
    <location>
        <begin position="6"/>
        <end position="25"/>
    </location>
</feature>
<dbReference type="PANTHER" id="PTHR31412:SF0">
    <property type="entry name" value="ZINC METALLOPROTEASE EGY1, CHLOROPLASTIC-RELATED"/>
    <property type="match status" value="1"/>
</dbReference>
<feature type="transmembrane region" description="Helical" evidence="10">
    <location>
        <begin position="351"/>
        <end position="370"/>
    </location>
</feature>
<keyword evidence="5 10" id="KW-0812">Transmembrane</keyword>
<dbReference type="PATRIC" id="fig|1173020.3.peg.2963"/>
<evidence type="ECO:0000256" key="2">
    <source>
        <dbReference type="ARBA" id="ARBA00004141"/>
    </source>
</evidence>
<dbReference type="Proteomes" id="UP000010366">
    <property type="component" value="Chromosome"/>
</dbReference>
<reference evidence="12 13" key="1">
    <citation type="submission" date="2012-05" db="EMBL/GenBank/DDBJ databases">
        <title>Finished chromosome of genome of Chamaesiphon sp. PCC 6605.</title>
        <authorList>
            <consortium name="US DOE Joint Genome Institute"/>
            <person name="Gugger M."/>
            <person name="Coursin T."/>
            <person name="Rippka R."/>
            <person name="Tandeau De Marsac N."/>
            <person name="Huntemann M."/>
            <person name="Wei C.-L."/>
            <person name="Han J."/>
            <person name="Detter J.C."/>
            <person name="Han C."/>
            <person name="Tapia R."/>
            <person name="Chen A."/>
            <person name="Kyrpides N."/>
            <person name="Mavromatis K."/>
            <person name="Markowitz V."/>
            <person name="Szeto E."/>
            <person name="Ivanova N."/>
            <person name="Pagani I."/>
            <person name="Pati A."/>
            <person name="Goodwin L."/>
            <person name="Nordberg H.P."/>
            <person name="Cantor M.N."/>
            <person name="Hua S.X."/>
            <person name="Woyke T."/>
            <person name="Kerfeld C.A."/>
        </authorList>
    </citation>
    <scope>NUCLEOTIDE SEQUENCE [LARGE SCALE GENOMIC DNA]</scope>
    <source>
        <strain evidence="13">ATCC 27169 / PCC 6605</strain>
    </source>
</reference>
<feature type="transmembrane region" description="Helical" evidence="10">
    <location>
        <begin position="376"/>
        <end position="396"/>
    </location>
</feature>
<dbReference type="GO" id="GO:0006508">
    <property type="term" value="P:proteolysis"/>
    <property type="evidence" value="ECO:0007669"/>
    <property type="project" value="UniProtKB-KW"/>
</dbReference>
<dbReference type="PANTHER" id="PTHR31412">
    <property type="entry name" value="ZINC METALLOPROTEASE EGY1"/>
    <property type="match status" value="1"/>
</dbReference>
<dbReference type="GO" id="GO:0008233">
    <property type="term" value="F:peptidase activity"/>
    <property type="evidence" value="ECO:0007669"/>
    <property type="project" value="UniProtKB-KW"/>
</dbReference>
<dbReference type="eggNOG" id="COG1994">
    <property type="taxonomic scope" value="Bacteria"/>
</dbReference>
<feature type="transmembrane region" description="Helical" evidence="10">
    <location>
        <begin position="219"/>
        <end position="242"/>
    </location>
</feature>
<accession>K9UHF4</accession>
<feature type="transmembrane region" description="Helical" evidence="10">
    <location>
        <begin position="470"/>
        <end position="487"/>
    </location>
</feature>
<dbReference type="HOGENOM" id="CLU_028221_2_0_3"/>
<feature type="domain" description="Peptidase M50" evidence="11">
    <location>
        <begin position="258"/>
        <end position="420"/>
    </location>
</feature>
<comment type="similarity">
    <text evidence="3">Belongs to the peptidase M50B family.</text>
</comment>
<evidence type="ECO:0000256" key="1">
    <source>
        <dbReference type="ARBA" id="ARBA00001947"/>
    </source>
</evidence>
<dbReference type="Pfam" id="PF02163">
    <property type="entry name" value="Peptidase_M50"/>
    <property type="match status" value="1"/>
</dbReference>
<evidence type="ECO:0000256" key="7">
    <source>
        <dbReference type="ARBA" id="ARBA00022946"/>
    </source>
</evidence>
<evidence type="ECO:0000313" key="13">
    <source>
        <dbReference type="Proteomes" id="UP000010366"/>
    </source>
</evidence>
<dbReference type="RefSeq" id="WP_015159790.1">
    <property type="nucleotide sequence ID" value="NC_019697.1"/>
</dbReference>
<evidence type="ECO:0000259" key="11">
    <source>
        <dbReference type="Pfam" id="PF02163"/>
    </source>
</evidence>
<keyword evidence="4 12" id="KW-0645">Protease</keyword>
<keyword evidence="13" id="KW-1185">Reference proteome</keyword>
<comment type="subcellular location">
    <subcellularLocation>
        <location evidence="2">Membrane</location>
        <topology evidence="2">Multi-pass membrane protein</topology>
    </subcellularLocation>
</comment>
<dbReference type="KEGG" id="cmp:Cha6605_2597"/>
<feature type="transmembrane region" description="Helical" evidence="10">
    <location>
        <begin position="421"/>
        <end position="450"/>
    </location>
</feature>
<name>K9UHF4_CHAP6</name>
<evidence type="ECO:0000256" key="10">
    <source>
        <dbReference type="SAM" id="Phobius"/>
    </source>
</evidence>
<evidence type="ECO:0000313" key="12">
    <source>
        <dbReference type="EMBL" id="AFY93644.1"/>
    </source>
</evidence>
<feature type="transmembrane region" description="Helical" evidence="10">
    <location>
        <begin position="37"/>
        <end position="57"/>
    </location>
</feature>
<gene>
    <name evidence="12" type="ORF">Cha6605_2597</name>
</gene>
<feature type="transmembrane region" description="Helical" evidence="10">
    <location>
        <begin position="254"/>
        <end position="271"/>
    </location>
</feature>
<feature type="transmembrane region" description="Helical" evidence="10">
    <location>
        <begin position="313"/>
        <end position="339"/>
    </location>
</feature>